<dbReference type="InterPro" id="IPR005491">
    <property type="entry name" value="ENT_dom"/>
</dbReference>
<gene>
    <name evidence="5" type="ORF">V6N11_077489</name>
</gene>
<dbReference type="InterPro" id="IPR008395">
    <property type="entry name" value="Agenet-like_dom"/>
</dbReference>
<comment type="subcellular location">
    <subcellularLocation>
        <location evidence="1">Nucleus</location>
    </subcellularLocation>
</comment>
<protein>
    <recommendedName>
        <fullName evidence="4">ENT domain-containing protein</fullName>
    </recommendedName>
</protein>
<comment type="caution">
    <text evidence="5">The sequence shown here is derived from an EMBL/GenBank/DDBJ whole genome shotgun (WGS) entry which is preliminary data.</text>
</comment>
<dbReference type="SUPFAM" id="SSF158639">
    <property type="entry name" value="ENT-like"/>
    <property type="match status" value="1"/>
</dbReference>
<name>A0ABR2TDY7_9ROSI</name>
<feature type="domain" description="ENT" evidence="4">
    <location>
        <begin position="334"/>
        <end position="394"/>
    </location>
</feature>
<keyword evidence="6" id="KW-1185">Reference proteome</keyword>
<dbReference type="InterPro" id="IPR014002">
    <property type="entry name" value="Agenet_dom_plant"/>
</dbReference>
<feature type="region of interest" description="Disordered" evidence="3">
    <location>
        <begin position="302"/>
        <end position="324"/>
    </location>
</feature>
<evidence type="ECO:0000256" key="3">
    <source>
        <dbReference type="SAM" id="MobiDB-lite"/>
    </source>
</evidence>
<dbReference type="PROSITE" id="PS51138">
    <property type="entry name" value="ENT"/>
    <property type="match status" value="1"/>
</dbReference>
<evidence type="ECO:0000313" key="6">
    <source>
        <dbReference type="Proteomes" id="UP001396334"/>
    </source>
</evidence>
<proteinExistence type="predicted"/>
<evidence type="ECO:0000259" key="4">
    <source>
        <dbReference type="PROSITE" id="PS51138"/>
    </source>
</evidence>
<dbReference type="EMBL" id="JBBPBN010000006">
    <property type="protein sequence ID" value="KAK9035449.1"/>
    <property type="molecule type" value="Genomic_DNA"/>
</dbReference>
<sequence>MKFRKGSLVEVLRREHDLCGSWFPGEILSTDGDNYIVRYNLLEYHEAKRVTVKVRGKDVRPLPPSVNGKSWAVGDIAEVFDIQCWRVAKVAKVLKNGNWFVIKFFGSIQLKEFHASNLRIRQAWHGNRWIVTGKVAENKNLANSFTPEIPFRAGRLHFGETMRSRARNREGQHKDEAHKIVTCLPIGAKSKGYVREYGECNMDTLFGRIFKKRKLSPCSRGCDATPNRTLPLLKQVYDISCSHVGLDDNFIKQSTNRNSRMEDTSPHCLYDSSRPAWSTEDSDQCSVASCSLNGDYVGQISHKSLDKTPDNSDAESAFPSLGDNRDLPLSPVDKTCDIHILELRAYKSTMEALFVSGPLTWAQQSLLTNLRLSLNISDEEHLLQLRHLLSTQVL</sequence>
<evidence type="ECO:0000256" key="1">
    <source>
        <dbReference type="ARBA" id="ARBA00004123"/>
    </source>
</evidence>
<dbReference type="CDD" id="cd20405">
    <property type="entry name" value="Tudor_Agenet_AtDUF_rpt1_3"/>
    <property type="match status" value="1"/>
</dbReference>
<reference evidence="5 6" key="1">
    <citation type="journal article" date="2024" name="G3 (Bethesda)">
        <title>Genome assembly of Hibiscus sabdariffa L. provides insights into metabolisms of medicinal natural products.</title>
        <authorList>
            <person name="Kim T."/>
        </authorList>
    </citation>
    <scope>NUCLEOTIDE SEQUENCE [LARGE SCALE GENOMIC DNA]</scope>
    <source>
        <strain evidence="5">TK-2024</strain>
        <tissue evidence="5">Old leaves</tissue>
    </source>
</reference>
<dbReference type="Pfam" id="PF05641">
    <property type="entry name" value="Agenet"/>
    <property type="match status" value="1"/>
</dbReference>
<dbReference type="PANTHER" id="PTHR31917:SF59">
    <property type="entry name" value="ENT DOMAIN-CONTAINING PROTEIN"/>
    <property type="match status" value="1"/>
</dbReference>
<dbReference type="Pfam" id="PF03735">
    <property type="entry name" value="ENT"/>
    <property type="match status" value="1"/>
</dbReference>
<evidence type="ECO:0000313" key="5">
    <source>
        <dbReference type="EMBL" id="KAK9035449.1"/>
    </source>
</evidence>
<dbReference type="SMART" id="SM01191">
    <property type="entry name" value="ENT"/>
    <property type="match status" value="1"/>
</dbReference>
<dbReference type="InterPro" id="IPR036142">
    <property type="entry name" value="ENT_dom-like_sf"/>
</dbReference>
<dbReference type="PANTHER" id="PTHR31917">
    <property type="entry name" value="AGENET DOMAIN-CONTAINING PROTEIN-RELATED"/>
    <property type="match status" value="1"/>
</dbReference>
<evidence type="ECO:0000256" key="2">
    <source>
        <dbReference type="ARBA" id="ARBA00023242"/>
    </source>
</evidence>
<dbReference type="SMART" id="SM00743">
    <property type="entry name" value="Agenet"/>
    <property type="match status" value="2"/>
</dbReference>
<dbReference type="Proteomes" id="UP001396334">
    <property type="component" value="Unassembled WGS sequence"/>
</dbReference>
<organism evidence="5 6">
    <name type="scientific">Hibiscus sabdariffa</name>
    <name type="common">roselle</name>
    <dbReference type="NCBI Taxonomy" id="183260"/>
    <lineage>
        <taxon>Eukaryota</taxon>
        <taxon>Viridiplantae</taxon>
        <taxon>Streptophyta</taxon>
        <taxon>Embryophyta</taxon>
        <taxon>Tracheophyta</taxon>
        <taxon>Spermatophyta</taxon>
        <taxon>Magnoliopsida</taxon>
        <taxon>eudicotyledons</taxon>
        <taxon>Gunneridae</taxon>
        <taxon>Pentapetalae</taxon>
        <taxon>rosids</taxon>
        <taxon>malvids</taxon>
        <taxon>Malvales</taxon>
        <taxon>Malvaceae</taxon>
        <taxon>Malvoideae</taxon>
        <taxon>Hibiscus</taxon>
    </lineage>
</organism>
<keyword evidence="2" id="KW-0539">Nucleus</keyword>
<dbReference type="Gene3D" id="1.10.1240.40">
    <property type="entry name" value="ENT domain"/>
    <property type="match status" value="1"/>
</dbReference>
<accession>A0ABR2TDY7</accession>